<dbReference type="SUPFAM" id="SSF81345">
    <property type="entry name" value="ABC transporter involved in vitamin B12 uptake, BtuC"/>
    <property type="match status" value="1"/>
</dbReference>
<keyword evidence="10" id="KW-1185">Reference proteome</keyword>
<keyword evidence="3" id="KW-0813">Transport</keyword>
<evidence type="ECO:0000256" key="5">
    <source>
        <dbReference type="ARBA" id="ARBA00022692"/>
    </source>
</evidence>
<evidence type="ECO:0000313" key="9">
    <source>
        <dbReference type="EMBL" id="MTB71090.1"/>
    </source>
</evidence>
<dbReference type="Gene3D" id="1.10.3470.10">
    <property type="entry name" value="ABC transporter involved in vitamin B12 uptake, BtuC"/>
    <property type="match status" value="1"/>
</dbReference>
<feature type="transmembrane region" description="Helical" evidence="8">
    <location>
        <begin position="314"/>
        <end position="334"/>
    </location>
</feature>
<evidence type="ECO:0000256" key="4">
    <source>
        <dbReference type="ARBA" id="ARBA00022475"/>
    </source>
</evidence>
<reference evidence="9 10" key="1">
    <citation type="submission" date="2019-11" db="EMBL/GenBank/DDBJ databases">
        <title>Whole genome sequencing identifies a novel species of the genus Arsenicicoccus isolated from human blood.</title>
        <authorList>
            <person name="Jeong J.H."/>
            <person name="Kweon O.J."/>
            <person name="Kim H.R."/>
            <person name="Kim T.-H."/>
            <person name="Ha S.-M."/>
            <person name="Lee M.-K."/>
        </authorList>
    </citation>
    <scope>NUCLEOTIDE SEQUENCE [LARGE SCALE GENOMIC DNA]</scope>
    <source>
        <strain evidence="9 10">MKL-02</strain>
    </source>
</reference>
<evidence type="ECO:0000256" key="2">
    <source>
        <dbReference type="ARBA" id="ARBA00007935"/>
    </source>
</evidence>
<dbReference type="GO" id="GO:0022857">
    <property type="term" value="F:transmembrane transporter activity"/>
    <property type="evidence" value="ECO:0007669"/>
    <property type="project" value="InterPro"/>
</dbReference>
<comment type="subcellular location">
    <subcellularLocation>
        <location evidence="1">Cell membrane</location>
        <topology evidence="1">Multi-pass membrane protein</topology>
    </subcellularLocation>
</comment>
<dbReference type="Proteomes" id="UP000431092">
    <property type="component" value="Unassembled WGS sequence"/>
</dbReference>
<dbReference type="Pfam" id="PF01032">
    <property type="entry name" value="FecCD"/>
    <property type="match status" value="1"/>
</dbReference>
<dbReference type="GO" id="GO:0005886">
    <property type="term" value="C:plasma membrane"/>
    <property type="evidence" value="ECO:0007669"/>
    <property type="project" value="UniProtKB-SubCell"/>
</dbReference>
<dbReference type="GO" id="GO:0033214">
    <property type="term" value="P:siderophore-iron import into cell"/>
    <property type="evidence" value="ECO:0007669"/>
    <property type="project" value="TreeGrafter"/>
</dbReference>
<dbReference type="InterPro" id="IPR000522">
    <property type="entry name" value="ABC_transptr_permease_BtuC"/>
</dbReference>
<feature type="transmembrane region" description="Helical" evidence="8">
    <location>
        <begin position="249"/>
        <end position="276"/>
    </location>
</feature>
<evidence type="ECO:0000256" key="7">
    <source>
        <dbReference type="ARBA" id="ARBA00023136"/>
    </source>
</evidence>
<gene>
    <name evidence="9" type="ORF">GGG17_03700</name>
</gene>
<comment type="similarity">
    <text evidence="2">Belongs to the binding-protein-dependent transport system permease family. FecCD subfamily.</text>
</comment>
<evidence type="ECO:0000256" key="1">
    <source>
        <dbReference type="ARBA" id="ARBA00004651"/>
    </source>
</evidence>
<dbReference type="EMBL" id="WLVL01000017">
    <property type="protein sequence ID" value="MTB71090.1"/>
    <property type="molecule type" value="Genomic_DNA"/>
</dbReference>
<sequence>MSTLAVREAATRDARRTLSRRAHHRLLVGALAVLALGLAVARALLGDMVIPVADAVAILRGEVIPGASFILMESSLPRAVLGLLAGAAFGAAGAISQTVLRNPLASPDIVGVGMGASTAAVVGIVVLGVSGPALSLLAVAGALVVAVLVRVVAQSTGERLVLVGVGVSSVLSSVVHYLFTRADEHDTQLVLRWLTGSLGQADWSTIRWLVMTSVAAYVLLWLASRDLPALQLGDDLALGLGGRRHAADLLLAVAVVVLALAVAAVGPMAFVAFLAGPIARALDRGRPTIVGAALVGAVVVVAADLVGGHVIPDVHLPAGVVTGLTGAPVLLWLLTRGRTEGSLR</sequence>
<feature type="transmembrane region" description="Helical" evidence="8">
    <location>
        <begin position="109"/>
        <end position="127"/>
    </location>
</feature>
<feature type="transmembrane region" description="Helical" evidence="8">
    <location>
        <begin position="79"/>
        <end position="100"/>
    </location>
</feature>
<keyword evidence="6 8" id="KW-1133">Transmembrane helix</keyword>
<dbReference type="RefSeq" id="WP_311966396.1">
    <property type="nucleotide sequence ID" value="NZ_WLVL01000017.1"/>
</dbReference>
<comment type="caution">
    <text evidence="9">The sequence shown here is derived from an EMBL/GenBank/DDBJ whole genome shotgun (WGS) entry which is preliminary data.</text>
</comment>
<evidence type="ECO:0000256" key="8">
    <source>
        <dbReference type="SAM" id="Phobius"/>
    </source>
</evidence>
<keyword evidence="7 8" id="KW-0472">Membrane</keyword>
<dbReference type="InterPro" id="IPR037294">
    <property type="entry name" value="ABC_BtuC-like"/>
</dbReference>
<feature type="transmembrane region" description="Helical" evidence="8">
    <location>
        <begin position="288"/>
        <end position="308"/>
    </location>
</feature>
<evidence type="ECO:0000256" key="3">
    <source>
        <dbReference type="ARBA" id="ARBA00022448"/>
    </source>
</evidence>
<dbReference type="PANTHER" id="PTHR30472:SF24">
    <property type="entry name" value="FERRIC ENTEROBACTIN TRANSPORT SYSTEM PERMEASE PROTEIN FEPG"/>
    <property type="match status" value="1"/>
</dbReference>
<accession>A0A6I3IMA8</accession>
<keyword evidence="5 8" id="KW-0812">Transmembrane</keyword>
<keyword evidence="4" id="KW-1003">Cell membrane</keyword>
<proteinExistence type="inferred from homology"/>
<organism evidence="9 10">
    <name type="scientific">Arsenicicoccus cauae</name>
    <dbReference type="NCBI Taxonomy" id="2663847"/>
    <lineage>
        <taxon>Bacteria</taxon>
        <taxon>Bacillati</taxon>
        <taxon>Actinomycetota</taxon>
        <taxon>Actinomycetes</taxon>
        <taxon>Micrococcales</taxon>
        <taxon>Intrasporangiaceae</taxon>
        <taxon>Arsenicicoccus</taxon>
    </lineage>
</organism>
<dbReference type="AlphaFoldDB" id="A0A6I3IMA8"/>
<evidence type="ECO:0000256" key="6">
    <source>
        <dbReference type="ARBA" id="ARBA00022989"/>
    </source>
</evidence>
<name>A0A6I3IMA8_9MICO</name>
<feature type="transmembrane region" description="Helical" evidence="8">
    <location>
        <begin position="133"/>
        <end position="153"/>
    </location>
</feature>
<feature type="transmembrane region" description="Helical" evidence="8">
    <location>
        <begin position="160"/>
        <end position="179"/>
    </location>
</feature>
<protein>
    <submittedName>
        <fullName evidence="9">Iron chelate uptake ABC transporter family permease subunit</fullName>
    </submittedName>
</protein>
<dbReference type="PANTHER" id="PTHR30472">
    <property type="entry name" value="FERRIC ENTEROBACTIN TRANSPORT SYSTEM PERMEASE PROTEIN"/>
    <property type="match status" value="1"/>
</dbReference>
<evidence type="ECO:0000313" key="10">
    <source>
        <dbReference type="Proteomes" id="UP000431092"/>
    </source>
</evidence>